<dbReference type="KEGG" id="pchm:VFPPC_17530"/>
<dbReference type="EMBL" id="LSBJ02000002">
    <property type="protein sequence ID" value="OWT43307.1"/>
    <property type="molecule type" value="Genomic_DNA"/>
</dbReference>
<evidence type="ECO:0000313" key="2">
    <source>
        <dbReference type="Proteomes" id="UP000078397"/>
    </source>
</evidence>
<sequence length="102" mass="11231">MHPYRVYGTMVVESSTSIQRPTPAWFPRLAYFCILASPIFIHSSVWSLQSSSASSTRFTMSSSPDPNDFSPSAQMAVAMKLGPTNWMGQPCHATALFPRTAN</sequence>
<accession>A0A219AR96</accession>
<gene>
    <name evidence="1" type="ORF">VFPPC_17530</name>
</gene>
<dbReference type="AlphaFoldDB" id="A0A219AR96"/>
<protein>
    <submittedName>
        <fullName evidence="1">Uncharacterized protein</fullName>
    </submittedName>
</protein>
<comment type="caution">
    <text evidence="1">The sequence shown here is derived from an EMBL/GenBank/DDBJ whole genome shotgun (WGS) entry which is preliminary data.</text>
</comment>
<dbReference type="RefSeq" id="XP_022285743.1">
    <property type="nucleotide sequence ID" value="XM_022429230.1"/>
</dbReference>
<name>A0A219AR96_METCM</name>
<evidence type="ECO:0000313" key="1">
    <source>
        <dbReference type="EMBL" id="OWT43307.1"/>
    </source>
</evidence>
<keyword evidence="2" id="KW-1185">Reference proteome</keyword>
<reference evidence="1 2" key="1">
    <citation type="journal article" date="2016" name="PLoS Pathog.">
        <title>Biosynthesis of antibiotic leucinostatins in bio-control fungus Purpureocillium lilacinum and their inhibition on phytophthora revealed by genome mining.</title>
        <authorList>
            <person name="Wang G."/>
            <person name="Liu Z."/>
            <person name="Lin R."/>
            <person name="Li E."/>
            <person name="Mao Z."/>
            <person name="Ling J."/>
            <person name="Yang Y."/>
            <person name="Yin W.B."/>
            <person name="Xie B."/>
        </authorList>
    </citation>
    <scope>NUCLEOTIDE SEQUENCE [LARGE SCALE GENOMIC DNA]</scope>
    <source>
        <strain evidence="1">170</strain>
    </source>
</reference>
<dbReference type="Proteomes" id="UP000078397">
    <property type="component" value="Unassembled WGS sequence"/>
</dbReference>
<organism evidence="1 2">
    <name type="scientific">Pochonia chlamydosporia 170</name>
    <dbReference type="NCBI Taxonomy" id="1380566"/>
    <lineage>
        <taxon>Eukaryota</taxon>
        <taxon>Fungi</taxon>
        <taxon>Dikarya</taxon>
        <taxon>Ascomycota</taxon>
        <taxon>Pezizomycotina</taxon>
        <taxon>Sordariomycetes</taxon>
        <taxon>Hypocreomycetidae</taxon>
        <taxon>Hypocreales</taxon>
        <taxon>Clavicipitaceae</taxon>
        <taxon>Pochonia</taxon>
    </lineage>
</organism>
<dbReference type="GeneID" id="33936482"/>
<proteinExistence type="predicted"/>